<gene>
    <name evidence="1" type="ORF">HNQ75_004585</name>
    <name evidence="2" type="ORF">HNQ75_004625</name>
</gene>
<proteinExistence type="predicted"/>
<dbReference type="AlphaFoldDB" id="A0A7W9Z3N7"/>
<feature type="non-terminal residue" evidence="1">
    <location>
        <position position="25"/>
    </location>
</feature>
<dbReference type="EMBL" id="JACHEJ010000044">
    <property type="protein sequence ID" value="MBB6182596.1"/>
    <property type="molecule type" value="Genomic_DNA"/>
</dbReference>
<evidence type="ECO:0000313" key="3">
    <source>
        <dbReference type="Proteomes" id="UP000535501"/>
    </source>
</evidence>
<sequence length="25" mass="2315">MNIKSLLLGSAAALAAVSGAQAADA</sequence>
<protein>
    <submittedName>
        <fullName evidence="1">Opacity protein-like surface antigen</fullName>
    </submittedName>
</protein>
<evidence type="ECO:0000313" key="1">
    <source>
        <dbReference type="EMBL" id="MBB6182596.1"/>
    </source>
</evidence>
<organism evidence="1 3">
    <name type="scientific">Pseudorhizobium flavum</name>
    <dbReference type="NCBI Taxonomy" id="1335061"/>
    <lineage>
        <taxon>Bacteria</taxon>
        <taxon>Pseudomonadati</taxon>
        <taxon>Pseudomonadota</taxon>
        <taxon>Alphaproteobacteria</taxon>
        <taxon>Hyphomicrobiales</taxon>
        <taxon>Rhizobiaceae</taxon>
        <taxon>Rhizobium/Agrobacterium group</taxon>
        <taxon>Pseudorhizobium</taxon>
    </lineage>
</organism>
<keyword evidence="3" id="KW-1185">Reference proteome</keyword>
<accession>A0A7W9Z3N7</accession>
<name>A0A7W9Z3N7_9HYPH</name>
<reference evidence="1 3" key="1">
    <citation type="submission" date="2020-08" db="EMBL/GenBank/DDBJ databases">
        <title>Genomic Encyclopedia of Type Strains, Phase IV (KMG-IV): sequencing the most valuable type-strain genomes for metagenomic binning, comparative biology and taxonomic classification.</title>
        <authorList>
            <person name="Goeker M."/>
        </authorList>
    </citation>
    <scope>NUCLEOTIDE SEQUENCE [LARGE SCALE GENOMIC DNA]</scope>
    <source>
        <strain evidence="1 3">DSM 102134</strain>
    </source>
</reference>
<dbReference type="EMBL" id="JACHEJ010000051">
    <property type="protein sequence ID" value="MBB6182630.1"/>
    <property type="molecule type" value="Genomic_DNA"/>
</dbReference>
<evidence type="ECO:0000313" key="2">
    <source>
        <dbReference type="EMBL" id="MBB6182630.1"/>
    </source>
</evidence>
<comment type="caution">
    <text evidence="1">The sequence shown here is derived from an EMBL/GenBank/DDBJ whole genome shotgun (WGS) entry which is preliminary data.</text>
</comment>
<dbReference type="Proteomes" id="UP000535501">
    <property type="component" value="Unassembled WGS sequence"/>
</dbReference>